<sequence length="73" mass="8456">MKTKEKALELISNLSMDNTAEGYRRGIKCALICVDEILDTGSLQDYNCGYLELNSTHRLYWENVRNELEILKD</sequence>
<proteinExistence type="predicted"/>
<evidence type="ECO:0000313" key="1">
    <source>
        <dbReference type="EMBL" id="CAB4152005.1"/>
    </source>
</evidence>
<name>A0A6J5MXH1_9CAUD</name>
<organism evidence="1">
    <name type="scientific">uncultured Caudovirales phage</name>
    <dbReference type="NCBI Taxonomy" id="2100421"/>
    <lineage>
        <taxon>Viruses</taxon>
        <taxon>Duplodnaviria</taxon>
        <taxon>Heunggongvirae</taxon>
        <taxon>Uroviricota</taxon>
        <taxon>Caudoviricetes</taxon>
        <taxon>Peduoviridae</taxon>
        <taxon>Maltschvirus</taxon>
        <taxon>Maltschvirus maltsch</taxon>
    </lineage>
</organism>
<protein>
    <submittedName>
        <fullName evidence="1">Uncharacterized protein</fullName>
    </submittedName>
</protein>
<gene>
    <name evidence="1" type="ORF">UFOVP600_44</name>
</gene>
<dbReference type="EMBL" id="LR796560">
    <property type="protein sequence ID" value="CAB4152005.1"/>
    <property type="molecule type" value="Genomic_DNA"/>
</dbReference>
<reference evidence="1" key="1">
    <citation type="submission" date="2020-04" db="EMBL/GenBank/DDBJ databases">
        <authorList>
            <person name="Chiriac C."/>
            <person name="Salcher M."/>
            <person name="Ghai R."/>
            <person name="Kavagutti S V."/>
        </authorList>
    </citation>
    <scope>NUCLEOTIDE SEQUENCE</scope>
</reference>
<accession>A0A6J5MXH1</accession>